<dbReference type="KEGG" id="acou:A5CBH24_13190"/>
<keyword evidence="1" id="KW-0812">Transmembrane</keyword>
<feature type="transmembrane region" description="Helical" evidence="1">
    <location>
        <begin position="83"/>
        <end position="102"/>
    </location>
</feature>
<keyword evidence="1" id="KW-1133">Transmembrane helix</keyword>
<name>A0A4Y1WUT5_9BACT</name>
<proteinExistence type="predicted"/>
<protein>
    <recommendedName>
        <fullName evidence="4">Transmembrane protein</fullName>
    </recommendedName>
</protein>
<accession>A0A4Y1WUT5</accession>
<dbReference type="GeneID" id="78342039"/>
<dbReference type="EMBL" id="AP019735">
    <property type="protein sequence ID" value="BBL04006.1"/>
    <property type="molecule type" value="Genomic_DNA"/>
</dbReference>
<feature type="transmembrane region" description="Helical" evidence="1">
    <location>
        <begin position="38"/>
        <end position="63"/>
    </location>
</feature>
<gene>
    <name evidence="2" type="ORF">A5CBH24_13190</name>
</gene>
<keyword evidence="3" id="KW-1185">Reference proteome</keyword>
<dbReference type="AlphaFoldDB" id="A0A4Y1WUT5"/>
<keyword evidence="1" id="KW-0472">Membrane</keyword>
<evidence type="ECO:0000313" key="2">
    <source>
        <dbReference type="EMBL" id="BBL04006.1"/>
    </source>
</evidence>
<dbReference type="Proteomes" id="UP000318946">
    <property type="component" value="Chromosome"/>
</dbReference>
<organism evidence="2 3">
    <name type="scientific">Alistipes communis</name>
    <dbReference type="NCBI Taxonomy" id="2585118"/>
    <lineage>
        <taxon>Bacteria</taxon>
        <taxon>Pseudomonadati</taxon>
        <taxon>Bacteroidota</taxon>
        <taxon>Bacteroidia</taxon>
        <taxon>Bacteroidales</taxon>
        <taxon>Rikenellaceae</taxon>
        <taxon>Alistipes</taxon>
    </lineage>
</organism>
<reference evidence="3" key="1">
    <citation type="submission" date="2019-06" db="EMBL/GenBank/DDBJ databases">
        <title>Alistipes onderdonkii subsp. vulgaris subsp. nov., Alistipes dispar sp. nov. and Alistipes communis sp. nov., isolated from human faeces, and creation of Alistipes onderdonkii subsp. onderdonkii subsp. nov.</title>
        <authorList>
            <person name="Sakamoto M."/>
            <person name="Ikeyama N."/>
            <person name="Ogata Y."/>
            <person name="Suda W."/>
            <person name="Iino T."/>
            <person name="Hattori M."/>
            <person name="Ohkuma M."/>
        </authorList>
    </citation>
    <scope>NUCLEOTIDE SEQUENCE [LARGE SCALE GENOMIC DNA]</scope>
    <source>
        <strain evidence="3">5CBH24</strain>
    </source>
</reference>
<evidence type="ECO:0000313" key="3">
    <source>
        <dbReference type="Proteomes" id="UP000318946"/>
    </source>
</evidence>
<evidence type="ECO:0008006" key="4">
    <source>
        <dbReference type="Google" id="ProtNLM"/>
    </source>
</evidence>
<dbReference type="RefSeq" id="WP_141412583.1">
    <property type="nucleotide sequence ID" value="NZ_AP019735.1"/>
</dbReference>
<evidence type="ECO:0000256" key="1">
    <source>
        <dbReference type="SAM" id="Phobius"/>
    </source>
</evidence>
<sequence length="147" mass="16744">MERPYKVYEFAFNALLFFWLMTLLPSESQQPDERLSLVWTMVYALAAAFAFGFFNDVVVGRWYPELNEGAQVSRPRESVRKPLALFLYVFVGLYFFSVLAFLSRGAADEPFAAGRMSVAALVAAVLLTAIFYGMKRLLCRRSRGREA</sequence>
<feature type="transmembrane region" description="Helical" evidence="1">
    <location>
        <begin position="114"/>
        <end position="134"/>
    </location>
</feature>